<dbReference type="NCBIfam" id="TIGR02427">
    <property type="entry name" value="protocat_pcaD"/>
    <property type="match status" value="1"/>
</dbReference>
<dbReference type="PRINTS" id="PR00111">
    <property type="entry name" value="ABHYDROLASE"/>
</dbReference>
<organism evidence="2 3">
    <name type="scientific">Labrys wisconsinensis</name>
    <dbReference type="NCBI Taxonomy" id="425677"/>
    <lineage>
        <taxon>Bacteria</taxon>
        <taxon>Pseudomonadati</taxon>
        <taxon>Pseudomonadota</taxon>
        <taxon>Alphaproteobacteria</taxon>
        <taxon>Hyphomicrobiales</taxon>
        <taxon>Xanthobacteraceae</taxon>
        <taxon>Labrys</taxon>
    </lineage>
</organism>
<dbReference type="Gene3D" id="3.40.50.1820">
    <property type="entry name" value="alpha/beta hydrolase"/>
    <property type="match status" value="1"/>
</dbReference>
<protein>
    <submittedName>
        <fullName evidence="2">3-oxoadipate enol-lactonase</fullName>
    </submittedName>
</protein>
<comment type="caution">
    <text evidence="2">The sequence shown here is derived from an EMBL/GenBank/DDBJ whole genome shotgun (WGS) entry which is preliminary data.</text>
</comment>
<dbReference type="InterPro" id="IPR026968">
    <property type="entry name" value="PcaD/CatD"/>
</dbReference>
<dbReference type="InterPro" id="IPR050471">
    <property type="entry name" value="AB_hydrolase"/>
</dbReference>
<dbReference type="PANTHER" id="PTHR43433:SF1">
    <property type="entry name" value="BLL5160 PROTEIN"/>
    <property type="match status" value="1"/>
</dbReference>
<evidence type="ECO:0000259" key="1">
    <source>
        <dbReference type="Pfam" id="PF00561"/>
    </source>
</evidence>
<dbReference type="Pfam" id="PF00561">
    <property type="entry name" value="Abhydrolase_1"/>
    <property type="match status" value="1"/>
</dbReference>
<evidence type="ECO:0000313" key="2">
    <source>
        <dbReference type="EMBL" id="MDQ0473923.1"/>
    </source>
</evidence>
<proteinExistence type="predicted"/>
<dbReference type="RefSeq" id="WP_307282699.1">
    <property type="nucleotide sequence ID" value="NZ_JAUSVX010000019.1"/>
</dbReference>
<dbReference type="SUPFAM" id="SSF53474">
    <property type="entry name" value="alpha/beta-Hydrolases"/>
    <property type="match status" value="1"/>
</dbReference>
<reference evidence="2 3" key="1">
    <citation type="submission" date="2023-07" db="EMBL/GenBank/DDBJ databases">
        <title>Genomic Encyclopedia of Type Strains, Phase IV (KMG-IV): sequencing the most valuable type-strain genomes for metagenomic binning, comparative biology and taxonomic classification.</title>
        <authorList>
            <person name="Goeker M."/>
        </authorList>
    </citation>
    <scope>NUCLEOTIDE SEQUENCE [LARGE SCALE GENOMIC DNA]</scope>
    <source>
        <strain evidence="2 3">DSM 19619</strain>
    </source>
</reference>
<feature type="domain" description="AB hydrolase-1" evidence="1">
    <location>
        <begin position="22"/>
        <end position="247"/>
    </location>
</feature>
<dbReference type="EMBL" id="JAUSVX010000019">
    <property type="protein sequence ID" value="MDQ0473923.1"/>
    <property type="molecule type" value="Genomic_DNA"/>
</dbReference>
<evidence type="ECO:0000313" key="3">
    <source>
        <dbReference type="Proteomes" id="UP001242480"/>
    </source>
</evidence>
<name>A0ABU0JKK5_9HYPH</name>
<sequence length="264" mass="27746">MAFLLRGERVLHWRSDGPTDRPAVVFANSLGTDFRIWDAMLPAFAGRYRLIRYDKAGHGLSDTAAGPHALEDHVEDLLAVLDAAEVQAAAVVGLSFGGLIAQGGALWAPGRVAALVLCDTAARIGSATLWEARIAAVQTSGLAAIADSILERWFSAAFRRDRAVELAGWRNMLVRTPADGYAATCAAIREADLTGAVAAIRVPTLCLVGDEDGATPPDVVRATAALIPGARFEIIPGAGHLPCIEQPALLADLILHHLGEAGHV</sequence>
<dbReference type="Proteomes" id="UP001242480">
    <property type="component" value="Unassembled WGS sequence"/>
</dbReference>
<dbReference type="InterPro" id="IPR029058">
    <property type="entry name" value="AB_hydrolase_fold"/>
</dbReference>
<gene>
    <name evidence="2" type="ORF">QO011_006962</name>
</gene>
<accession>A0ABU0JKK5</accession>
<dbReference type="InterPro" id="IPR000073">
    <property type="entry name" value="AB_hydrolase_1"/>
</dbReference>
<keyword evidence="3" id="KW-1185">Reference proteome</keyword>
<dbReference type="PANTHER" id="PTHR43433">
    <property type="entry name" value="HYDROLASE, ALPHA/BETA FOLD FAMILY PROTEIN"/>
    <property type="match status" value="1"/>
</dbReference>